<evidence type="ECO:0000256" key="5">
    <source>
        <dbReference type="ARBA" id="ARBA00023015"/>
    </source>
</evidence>
<evidence type="ECO:0000313" key="9">
    <source>
        <dbReference type="EMBL" id="RKQ36588.1"/>
    </source>
</evidence>
<evidence type="ECO:0000256" key="8">
    <source>
        <dbReference type="RuleBase" id="RU003936"/>
    </source>
</evidence>
<sequence>MKLVTAVVRPENFGAVKDALERHGVQGMTVLSVHGYGRQRGHREVYRGAEYTVDLLEKVRIETVVTDAEAQDVVSVVVAAARTGEPGDGKVWVTHVEHAVRVSTGERDDAAL</sequence>
<organism evidence="9 10">
    <name type="scientific">Kocuria tytonis</name>
    <dbReference type="NCBI Taxonomy" id="2054280"/>
    <lineage>
        <taxon>Bacteria</taxon>
        <taxon>Bacillati</taxon>
        <taxon>Actinomycetota</taxon>
        <taxon>Actinomycetes</taxon>
        <taxon>Micrococcales</taxon>
        <taxon>Micrococcaceae</taxon>
        <taxon>Kocuria</taxon>
    </lineage>
</organism>
<gene>
    <name evidence="9" type="ORF">C1C97_002775</name>
</gene>
<dbReference type="PANTHER" id="PTHR30115:SF11">
    <property type="entry name" value="NITROGEN REGULATORY PROTEIN P-II HOMOLOG"/>
    <property type="match status" value="1"/>
</dbReference>
<keyword evidence="6" id="KW-0804">Transcription</keyword>
<dbReference type="Gene3D" id="3.30.70.120">
    <property type="match status" value="1"/>
</dbReference>
<proteinExistence type="inferred from homology"/>
<accession>A0A495A9D4</accession>
<dbReference type="InterPro" id="IPR002187">
    <property type="entry name" value="N-reg_PII"/>
</dbReference>
<protein>
    <recommendedName>
        <fullName evidence="2">Nitrogen regulatory protein P-II</fullName>
    </recommendedName>
</protein>
<dbReference type="PRINTS" id="PR00340">
    <property type="entry name" value="PIIGLNB"/>
</dbReference>
<keyword evidence="4" id="KW-0547">Nucleotide-binding</keyword>
<name>A0A495A9D4_9MICC</name>
<comment type="similarity">
    <text evidence="8">Belongs to the P(II) protein family.</text>
</comment>
<feature type="modified residue" description="O-UMP-tyrosine" evidence="7">
    <location>
        <position position="51"/>
    </location>
</feature>
<dbReference type="Proteomes" id="UP000249516">
    <property type="component" value="Unassembled WGS sequence"/>
</dbReference>
<dbReference type="GO" id="GO:0030234">
    <property type="term" value="F:enzyme regulator activity"/>
    <property type="evidence" value="ECO:0007669"/>
    <property type="project" value="InterPro"/>
</dbReference>
<evidence type="ECO:0000256" key="2">
    <source>
        <dbReference type="ARBA" id="ARBA00015681"/>
    </source>
</evidence>
<dbReference type="PANTHER" id="PTHR30115">
    <property type="entry name" value="NITROGEN REGULATORY PROTEIN P-II"/>
    <property type="match status" value="1"/>
</dbReference>
<reference evidence="9 10" key="1">
    <citation type="submission" date="2018-10" db="EMBL/GenBank/DDBJ databases">
        <title>Kocuria tytouropygialis sp. nov., isolated from the uropygial gland of an American barn owl (Tyto furcata).</title>
        <authorList>
            <person name="Braun M.S."/>
            <person name="Wang E."/>
            <person name="Zimmermann S."/>
            <person name="Wagner H."/>
            <person name="Wink M."/>
        </authorList>
    </citation>
    <scope>NUCLEOTIDE SEQUENCE [LARGE SCALE GENOMIC DNA]</scope>
    <source>
        <strain evidence="9 10">442</strain>
    </source>
</reference>
<keyword evidence="3 7" id="KW-0597">Phosphoprotein</keyword>
<dbReference type="GO" id="GO:0005524">
    <property type="term" value="F:ATP binding"/>
    <property type="evidence" value="ECO:0007669"/>
    <property type="project" value="TreeGrafter"/>
</dbReference>
<evidence type="ECO:0000313" key="10">
    <source>
        <dbReference type="Proteomes" id="UP000249516"/>
    </source>
</evidence>
<dbReference type="PROSITE" id="PS51343">
    <property type="entry name" value="PII_GLNB_DOM"/>
    <property type="match status" value="1"/>
</dbReference>
<dbReference type="GO" id="GO:0005829">
    <property type="term" value="C:cytosol"/>
    <property type="evidence" value="ECO:0007669"/>
    <property type="project" value="TreeGrafter"/>
</dbReference>
<comment type="caution">
    <text evidence="9">The sequence shown here is derived from an EMBL/GenBank/DDBJ whole genome shotgun (WGS) entry which is preliminary data.</text>
</comment>
<evidence type="ECO:0000256" key="1">
    <source>
        <dbReference type="ARBA" id="ARBA00011233"/>
    </source>
</evidence>
<dbReference type="EMBL" id="PNJG02000001">
    <property type="protein sequence ID" value="RKQ36588.1"/>
    <property type="molecule type" value="Genomic_DNA"/>
</dbReference>
<evidence type="ECO:0000256" key="4">
    <source>
        <dbReference type="ARBA" id="ARBA00022741"/>
    </source>
</evidence>
<evidence type="ECO:0000256" key="7">
    <source>
        <dbReference type="PIRSR" id="PIRSR602187-50"/>
    </source>
</evidence>
<dbReference type="GO" id="GO:0006808">
    <property type="term" value="P:regulation of nitrogen utilization"/>
    <property type="evidence" value="ECO:0007669"/>
    <property type="project" value="InterPro"/>
</dbReference>
<dbReference type="PROSITE" id="PS00638">
    <property type="entry name" value="PII_GLNB_CTER"/>
    <property type="match status" value="1"/>
</dbReference>
<dbReference type="PROSITE" id="PS00496">
    <property type="entry name" value="PII_GLNB_UMP"/>
    <property type="match status" value="1"/>
</dbReference>
<evidence type="ECO:0000256" key="6">
    <source>
        <dbReference type="ARBA" id="ARBA00023163"/>
    </source>
</evidence>
<keyword evidence="5" id="KW-0805">Transcription regulation</keyword>
<dbReference type="AlphaFoldDB" id="A0A495A9D4"/>
<dbReference type="RefSeq" id="WP_121029907.1">
    <property type="nucleotide sequence ID" value="NZ_PNJG02000001.1"/>
</dbReference>
<keyword evidence="10" id="KW-1185">Reference proteome</keyword>
<dbReference type="InterPro" id="IPR015867">
    <property type="entry name" value="N-reg_PII/ATP_PRibTrfase_C"/>
</dbReference>
<dbReference type="Pfam" id="PF00543">
    <property type="entry name" value="P-II"/>
    <property type="match status" value="1"/>
</dbReference>
<evidence type="ECO:0000256" key="3">
    <source>
        <dbReference type="ARBA" id="ARBA00022553"/>
    </source>
</evidence>
<dbReference type="InterPro" id="IPR011322">
    <property type="entry name" value="N-reg_PII-like_a/b"/>
</dbReference>
<dbReference type="OrthoDB" id="9802729at2"/>
<dbReference type="InterPro" id="IPR002332">
    <property type="entry name" value="N-reg_PII_urydylation_site"/>
</dbReference>
<dbReference type="InterPro" id="IPR017918">
    <property type="entry name" value="N-reg_PII_CS"/>
</dbReference>
<dbReference type="SUPFAM" id="SSF54913">
    <property type="entry name" value="GlnB-like"/>
    <property type="match status" value="1"/>
</dbReference>
<dbReference type="SMART" id="SM00938">
    <property type="entry name" value="P-II"/>
    <property type="match status" value="1"/>
</dbReference>
<comment type="subunit">
    <text evidence="1">Homotrimer.</text>
</comment>